<evidence type="ECO:0000313" key="4">
    <source>
        <dbReference type="Proteomes" id="UP000614601"/>
    </source>
</evidence>
<keyword evidence="4" id="KW-1185">Reference proteome</keyword>
<feature type="compositionally biased region" description="Basic and acidic residues" evidence="2">
    <location>
        <begin position="108"/>
        <end position="140"/>
    </location>
</feature>
<dbReference type="GO" id="GO:0060271">
    <property type="term" value="P:cilium assembly"/>
    <property type="evidence" value="ECO:0007669"/>
    <property type="project" value="InterPro"/>
</dbReference>
<feature type="coiled-coil region" evidence="1">
    <location>
        <begin position="321"/>
        <end position="384"/>
    </location>
</feature>
<dbReference type="Proteomes" id="UP000614601">
    <property type="component" value="Unassembled WGS sequence"/>
</dbReference>
<dbReference type="AlphaFoldDB" id="A0A811KKS0"/>
<name>A0A811KKS0_9BILA</name>
<feature type="compositionally biased region" description="Acidic residues" evidence="2">
    <location>
        <begin position="1"/>
        <end position="14"/>
    </location>
</feature>
<protein>
    <submittedName>
        <fullName evidence="3">Uncharacterized protein</fullName>
    </submittedName>
</protein>
<evidence type="ECO:0000256" key="2">
    <source>
        <dbReference type="SAM" id="MobiDB-lite"/>
    </source>
</evidence>
<feature type="region of interest" description="Disordered" evidence="2">
    <location>
        <begin position="1"/>
        <end position="140"/>
    </location>
</feature>
<dbReference type="EMBL" id="CAJFDH010000003">
    <property type="protein sequence ID" value="CAD5216823.1"/>
    <property type="molecule type" value="Genomic_DNA"/>
</dbReference>
<feature type="compositionally biased region" description="Polar residues" evidence="2">
    <location>
        <begin position="69"/>
        <end position="78"/>
    </location>
</feature>
<proteinExistence type="predicted"/>
<dbReference type="OrthoDB" id="8195456at2759"/>
<organism evidence="3 4">
    <name type="scientific">Bursaphelenchus okinawaensis</name>
    <dbReference type="NCBI Taxonomy" id="465554"/>
    <lineage>
        <taxon>Eukaryota</taxon>
        <taxon>Metazoa</taxon>
        <taxon>Ecdysozoa</taxon>
        <taxon>Nematoda</taxon>
        <taxon>Chromadorea</taxon>
        <taxon>Rhabditida</taxon>
        <taxon>Tylenchina</taxon>
        <taxon>Tylenchomorpha</taxon>
        <taxon>Aphelenchoidea</taxon>
        <taxon>Aphelenchoididae</taxon>
        <taxon>Bursaphelenchus</taxon>
    </lineage>
</organism>
<evidence type="ECO:0000256" key="1">
    <source>
        <dbReference type="SAM" id="Coils"/>
    </source>
</evidence>
<evidence type="ECO:0000313" key="3">
    <source>
        <dbReference type="EMBL" id="CAD5216823.1"/>
    </source>
</evidence>
<feature type="compositionally biased region" description="Polar residues" evidence="2">
    <location>
        <begin position="37"/>
        <end position="50"/>
    </location>
</feature>
<dbReference type="GO" id="GO:0005814">
    <property type="term" value="C:centriole"/>
    <property type="evidence" value="ECO:0007669"/>
    <property type="project" value="TreeGrafter"/>
</dbReference>
<reference evidence="3" key="1">
    <citation type="submission" date="2020-09" db="EMBL/GenBank/DDBJ databases">
        <authorList>
            <person name="Kikuchi T."/>
        </authorList>
    </citation>
    <scope>NUCLEOTIDE SEQUENCE</scope>
    <source>
        <strain evidence="3">SH1</strain>
    </source>
</reference>
<dbReference type="Proteomes" id="UP000783686">
    <property type="component" value="Unassembled WGS sequence"/>
</dbReference>
<accession>A0A811KKS0</accession>
<sequence>MSDLDFPDEEEASNDDIVNSLFGGSRPKTSSRRRPASATNLPTKKSTVSFQEPPKPTTSETSRRPAPSFDSSVGTSGLSLPVPPRAPLQNPTVSSSRALDDLFSTPARTEERPERQDRPRGSRRSQPVEEEKSQPKDYHREEIENLKKELSTIKYERNEDQQVINDLRRENANLRDDHEKELKQLRKDFRVELEELQQKYEAQLKDVRQNVEDDIDVVRNVKKQEDQLVTVQSRLENVDYTLNSLKDAINSLGNYNEPVNRIVDLAEKQIRDGMELLHQDQQNFQAKKEQLVQTLENELAKMITSYVKEVAEGRQWVLSERIKLEAERKAFQEEQNEILSQIEERKTELDKLRTDFVTKEHDLLVRVVNERHKLDEERRTFERQRNADINRMREEAEHLEKCFMEVQRSHQALQVTQFEVELEKKKVAEFYEEQLKKELEDYRGYGR</sequence>
<dbReference type="GO" id="GO:0036064">
    <property type="term" value="C:ciliary basal body"/>
    <property type="evidence" value="ECO:0007669"/>
    <property type="project" value="TreeGrafter"/>
</dbReference>
<keyword evidence="1" id="KW-0175">Coiled coil</keyword>
<dbReference type="EMBL" id="CAJFCW020000003">
    <property type="protein sequence ID" value="CAG9106682.1"/>
    <property type="molecule type" value="Genomic_DNA"/>
</dbReference>
<dbReference type="PANTHER" id="PTHR33689">
    <property type="entry name" value="FAS-BINDING FACTOR 1"/>
    <property type="match status" value="1"/>
</dbReference>
<dbReference type="InterPro" id="IPR033561">
    <property type="entry name" value="FBF1"/>
</dbReference>
<comment type="caution">
    <text evidence="3">The sequence shown here is derived from an EMBL/GenBank/DDBJ whole genome shotgun (WGS) entry which is preliminary data.</text>
</comment>
<gene>
    <name evidence="3" type="ORF">BOKJ2_LOCUS6780</name>
</gene>
<dbReference type="GO" id="GO:0090162">
    <property type="term" value="P:establishment of epithelial cell polarity"/>
    <property type="evidence" value="ECO:0007669"/>
    <property type="project" value="InterPro"/>
</dbReference>
<dbReference type="GO" id="GO:0097539">
    <property type="term" value="C:ciliary transition fiber"/>
    <property type="evidence" value="ECO:0007669"/>
    <property type="project" value="InterPro"/>
</dbReference>
<dbReference type="PANTHER" id="PTHR33689:SF1">
    <property type="entry name" value="FAS-BINDING FACTOR 1"/>
    <property type="match status" value="1"/>
</dbReference>